<dbReference type="GO" id="GO:0004519">
    <property type="term" value="F:endonuclease activity"/>
    <property type="evidence" value="ECO:0007669"/>
    <property type="project" value="UniProtKB-UniRule"/>
</dbReference>
<comment type="function">
    <text evidence="10">CRISPR (clustered regularly interspaced short palindromic repeat), is an adaptive immune system that provides protection against mobile genetic elements (viruses, transposable elements and conjugative plasmids). CRISPR clusters contain spacers, sequences complementary to antecedent mobile elements, and target invading nucleic acids. CRISPR clusters are transcribed and processed into CRISPR RNA (crRNA). Acts as a dsDNA endonuclease. Involved in the integration of spacer DNA into the CRISPR cassette.</text>
</comment>
<comment type="similarity">
    <text evidence="10">Belongs to the CRISPR-associated endonuclease Cas1 family.</text>
</comment>
<dbReference type="EMBL" id="ATBP01000036">
    <property type="protein sequence ID" value="ETR73832.1"/>
    <property type="molecule type" value="Genomic_DNA"/>
</dbReference>
<protein>
    <recommendedName>
        <fullName evidence="10">CRISPR-associated endonuclease Cas1</fullName>
        <ecNumber evidence="10">3.1.-.-</ecNumber>
    </recommendedName>
</protein>
<dbReference type="AlphaFoldDB" id="A0A1V1PFY6"/>
<dbReference type="InterPro" id="IPR042206">
    <property type="entry name" value="CRISPR-assoc_Cas1_C"/>
</dbReference>
<evidence type="ECO:0000256" key="10">
    <source>
        <dbReference type="HAMAP-Rule" id="MF_01470"/>
    </source>
</evidence>
<dbReference type="PANTHER" id="PTHR34353">
    <property type="entry name" value="CRISPR-ASSOCIATED ENDONUCLEASE CAS1 1"/>
    <property type="match status" value="1"/>
</dbReference>
<sequence>MDQQKGMNIMITKHVKNLPSKLVVNTPGSFIGKTSRQIVVRKDRKKVVEYPSLYLKDIIITGKGIALSSDVIEYCASNDIPILFISPTGKTTAMFTIPYSSCANLGILQLQALQKPGISIGLASKFIYGKINNQINLLQSIQKNNKSYTFLEKPINKMKKSLYDFKTNKKIHSATTIFNIEAMVAKQYWYAIKMIFNRPFQFNGRHKQHAGDLVNSMLNYGYAILEGRVRLGIIRSGLNAEIGFLHAIQKGRASLVFDLMEEFRTSVVDQTVFALLNQEKNLSVTDKGRLSESTKTVLINAILNQLNHSVRFFGKKQKIEEIIENQAISIAKYLSQSQKYHPFIQTYHKKRSIFGAK</sequence>
<evidence type="ECO:0000256" key="5">
    <source>
        <dbReference type="ARBA" id="ARBA00022842"/>
    </source>
</evidence>
<evidence type="ECO:0000256" key="2">
    <source>
        <dbReference type="ARBA" id="ARBA00022723"/>
    </source>
</evidence>
<keyword evidence="8 10" id="KW-0464">Manganese</keyword>
<dbReference type="NCBIfam" id="TIGR00287">
    <property type="entry name" value="cas1"/>
    <property type="match status" value="1"/>
</dbReference>
<dbReference type="EC" id="3.1.-.-" evidence="10"/>
<dbReference type="Proteomes" id="UP000189670">
    <property type="component" value="Unassembled WGS sequence"/>
</dbReference>
<evidence type="ECO:0000256" key="6">
    <source>
        <dbReference type="ARBA" id="ARBA00023118"/>
    </source>
</evidence>
<dbReference type="InterPro" id="IPR042211">
    <property type="entry name" value="CRISPR-assoc_Cas1_N"/>
</dbReference>
<comment type="caution">
    <text evidence="11">The sequence shown here is derived from an EMBL/GenBank/DDBJ whole genome shotgun (WGS) entry which is preliminary data.</text>
</comment>
<evidence type="ECO:0000313" key="12">
    <source>
        <dbReference type="Proteomes" id="UP000189670"/>
    </source>
</evidence>
<evidence type="ECO:0000256" key="1">
    <source>
        <dbReference type="ARBA" id="ARBA00022722"/>
    </source>
</evidence>
<dbReference type="Gene3D" id="1.20.120.920">
    <property type="entry name" value="CRISPR-associated endonuclease Cas1, C-terminal domain"/>
    <property type="match status" value="1"/>
</dbReference>
<evidence type="ECO:0000256" key="3">
    <source>
        <dbReference type="ARBA" id="ARBA00022759"/>
    </source>
</evidence>
<feature type="binding site" evidence="10">
    <location>
        <position position="246"/>
    </location>
    <ligand>
        <name>Mn(2+)</name>
        <dbReference type="ChEBI" id="CHEBI:29035"/>
    </ligand>
</feature>
<keyword evidence="7 10" id="KW-0238">DNA-binding</keyword>
<feature type="binding site" evidence="10">
    <location>
        <position position="181"/>
    </location>
    <ligand>
        <name>Mn(2+)</name>
        <dbReference type="ChEBI" id="CHEBI:29035"/>
    </ligand>
</feature>
<keyword evidence="1 10" id="KW-0540">Nuclease</keyword>
<dbReference type="GO" id="GO:0016787">
    <property type="term" value="F:hydrolase activity"/>
    <property type="evidence" value="ECO:0007669"/>
    <property type="project" value="UniProtKB-KW"/>
</dbReference>
<dbReference type="InterPro" id="IPR002729">
    <property type="entry name" value="CRISPR-assoc_Cas1"/>
</dbReference>
<dbReference type="GO" id="GO:0043571">
    <property type="term" value="P:maintenance of CRISPR repeat elements"/>
    <property type="evidence" value="ECO:0007669"/>
    <property type="project" value="UniProtKB-UniRule"/>
</dbReference>
<keyword evidence="2 10" id="KW-0479">Metal-binding</keyword>
<keyword evidence="5 10" id="KW-0460">Magnesium</keyword>
<keyword evidence="4 10" id="KW-0378">Hydrolase</keyword>
<comment type="subunit">
    <text evidence="9 10">Homodimer, forms a heterotetramer with a Cas2 homodimer.</text>
</comment>
<dbReference type="GO" id="GO:0003677">
    <property type="term" value="F:DNA binding"/>
    <property type="evidence" value="ECO:0007669"/>
    <property type="project" value="UniProtKB-KW"/>
</dbReference>
<dbReference type="InterPro" id="IPR050646">
    <property type="entry name" value="Cas1"/>
</dbReference>
<evidence type="ECO:0000313" key="11">
    <source>
        <dbReference type="EMBL" id="ETR73832.1"/>
    </source>
</evidence>
<gene>
    <name evidence="10" type="primary">cas1</name>
    <name evidence="11" type="ORF">OMM_00650</name>
</gene>
<dbReference type="Pfam" id="PF01867">
    <property type="entry name" value="Cas_Cas1"/>
    <property type="match status" value="1"/>
</dbReference>
<proteinExistence type="inferred from homology"/>
<dbReference type="CDD" id="cd09634">
    <property type="entry name" value="Cas1_I-II-III"/>
    <property type="match status" value="1"/>
</dbReference>
<keyword evidence="3 10" id="KW-0255">Endonuclease</keyword>
<dbReference type="GO" id="GO:0046872">
    <property type="term" value="F:metal ion binding"/>
    <property type="evidence" value="ECO:0007669"/>
    <property type="project" value="UniProtKB-UniRule"/>
</dbReference>
<dbReference type="GO" id="GO:0051607">
    <property type="term" value="P:defense response to virus"/>
    <property type="evidence" value="ECO:0007669"/>
    <property type="project" value="UniProtKB-UniRule"/>
</dbReference>
<dbReference type="PANTHER" id="PTHR34353:SF2">
    <property type="entry name" value="CRISPR-ASSOCIATED ENDONUCLEASE CAS1 1"/>
    <property type="match status" value="1"/>
</dbReference>
<reference evidence="12" key="1">
    <citation type="submission" date="2012-11" db="EMBL/GenBank/DDBJ databases">
        <authorList>
            <person name="Lucero-Rivera Y.E."/>
            <person name="Tovar-Ramirez D."/>
        </authorList>
    </citation>
    <scope>NUCLEOTIDE SEQUENCE [LARGE SCALE GENOMIC DNA]</scope>
    <source>
        <strain evidence="12">Araruama</strain>
    </source>
</reference>
<comment type="cofactor">
    <cofactor evidence="10">
        <name>Mg(2+)</name>
        <dbReference type="ChEBI" id="CHEBI:18420"/>
    </cofactor>
    <cofactor evidence="10">
        <name>Mn(2+)</name>
        <dbReference type="ChEBI" id="CHEBI:29035"/>
    </cofactor>
</comment>
<evidence type="ECO:0000256" key="4">
    <source>
        <dbReference type="ARBA" id="ARBA00022801"/>
    </source>
</evidence>
<evidence type="ECO:0000256" key="8">
    <source>
        <dbReference type="ARBA" id="ARBA00023211"/>
    </source>
</evidence>
<keyword evidence="6 10" id="KW-0051">Antiviral defense</keyword>
<organism evidence="11 12">
    <name type="scientific">Candidatus Magnetoglobus multicellularis str. Araruama</name>
    <dbReference type="NCBI Taxonomy" id="890399"/>
    <lineage>
        <taxon>Bacteria</taxon>
        <taxon>Pseudomonadati</taxon>
        <taxon>Thermodesulfobacteriota</taxon>
        <taxon>Desulfobacteria</taxon>
        <taxon>Desulfobacterales</taxon>
        <taxon>Desulfobacteraceae</taxon>
        <taxon>Candidatus Magnetoglobus</taxon>
    </lineage>
</organism>
<evidence type="ECO:0000256" key="7">
    <source>
        <dbReference type="ARBA" id="ARBA00023125"/>
    </source>
</evidence>
<dbReference type="Gene3D" id="3.100.10.20">
    <property type="entry name" value="CRISPR-associated endonuclease Cas1, N-terminal domain"/>
    <property type="match status" value="1"/>
</dbReference>
<evidence type="ECO:0000256" key="9">
    <source>
        <dbReference type="ARBA" id="ARBA00038592"/>
    </source>
</evidence>
<feature type="binding site" evidence="10">
    <location>
        <position position="261"/>
    </location>
    <ligand>
        <name>Mn(2+)</name>
        <dbReference type="ChEBI" id="CHEBI:29035"/>
    </ligand>
</feature>
<accession>A0A1V1PFY6</accession>
<dbReference type="HAMAP" id="MF_01470">
    <property type="entry name" value="Cas1"/>
    <property type="match status" value="1"/>
</dbReference>
<name>A0A1V1PFY6_9BACT</name>